<gene>
    <name evidence="1" type="ORF">MAXJ12_19558</name>
</gene>
<name>H0HUR1_9HYPH</name>
<organism evidence="1 2">
    <name type="scientific">Mesorhizobium alhagi CCNWXJ12-2</name>
    <dbReference type="NCBI Taxonomy" id="1107882"/>
    <lineage>
        <taxon>Bacteria</taxon>
        <taxon>Pseudomonadati</taxon>
        <taxon>Pseudomonadota</taxon>
        <taxon>Alphaproteobacteria</taxon>
        <taxon>Hyphomicrobiales</taxon>
        <taxon>Phyllobacteriaceae</taxon>
        <taxon>Allomesorhizobium</taxon>
    </lineage>
</organism>
<dbReference type="AlphaFoldDB" id="H0HUR1"/>
<proteinExistence type="predicted"/>
<sequence>MDSGYYMLAVFTQVVSFRLLATLLTAELLPKITGLKLKIS</sequence>
<reference evidence="1 2" key="1">
    <citation type="journal article" date="2012" name="J. Bacteriol.">
        <title>Draft Genome Sequence of Mesorhizobium alhagi CCNWXJ12-2T, a Novel Salt-Resistant Species Isolated from the Desert of Northwestern China.</title>
        <authorList>
            <person name="Zhou M."/>
            <person name="Chen W."/>
            <person name="Chen H."/>
            <person name="Wei G."/>
        </authorList>
    </citation>
    <scope>NUCLEOTIDE SEQUENCE [LARGE SCALE GENOMIC DNA]</scope>
    <source>
        <strain evidence="1 2">CCNWXJ12-2</strain>
    </source>
</reference>
<accession>H0HUR1</accession>
<protein>
    <submittedName>
        <fullName evidence="1">Uncharacterized protein</fullName>
    </submittedName>
</protein>
<keyword evidence="2" id="KW-1185">Reference proteome</keyword>
<dbReference type="Proteomes" id="UP000003250">
    <property type="component" value="Unassembled WGS sequence"/>
</dbReference>
<evidence type="ECO:0000313" key="2">
    <source>
        <dbReference type="Proteomes" id="UP000003250"/>
    </source>
</evidence>
<evidence type="ECO:0000313" key="1">
    <source>
        <dbReference type="EMBL" id="EHK55534.1"/>
    </source>
</evidence>
<dbReference type="EMBL" id="AHAM01000161">
    <property type="protein sequence ID" value="EHK55534.1"/>
    <property type="molecule type" value="Genomic_DNA"/>
</dbReference>